<dbReference type="EMBL" id="CM055102">
    <property type="protein sequence ID" value="KAJ7538481.1"/>
    <property type="molecule type" value="Genomic_DNA"/>
</dbReference>
<accession>A0ACC2C8V9</accession>
<gene>
    <name evidence="1" type="ORF">O6H91_11G049800</name>
</gene>
<comment type="caution">
    <text evidence="1">The sequence shown here is derived from an EMBL/GenBank/DDBJ whole genome shotgun (WGS) entry which is preliminary data.</text>
</comment>
<evidence type="ECO:0000313" key="2">
    <source>
        <dbReference type="Proteomes" id="UP001162992"/>
    </source>
</evidence>
<proteinExistence type="predicted"/>
<protein>
    <submittedName>
        <fullName evidence="1">Uncharacterized protein</fullName>
    </submittedName>
</protein>
<evidence type="ECO:0000313" key="1">
    <source>
        <dbReference type="EMBL" id="KAJ7538481.1"/>
    </source>
</evidence>
<name>A0ACC2C8V9_DIPCM</name>
<reference evidence="2" key="1">
    <citation type="journal article" date="2024" name="Proc. Natl. Acad. Sci. U.S.A.">
        <title>Extraordinary preservation of gene collinearity over three hundred million years revealed in homosporous lycophytes.</title>
        <authorList>
            <person name="Li C."/>
            <person name="Wickell D."/>
            <person name="Kuo L.Y."/>
            <person name="Chen X."/>
            <person name="Nie B."/>
            <person name="Liao X."/>
            <person name="Peng D."/>
            <person name="Ji J."/>
            <person name="Jenkins J."/>
            <person name="Williams M."/>
            <person name="Shu S."/>
            <person name="Plott C."/>
            <person name="Barry K."/>
            <person name="Rajasekar S."/>
            <person name="Grimwood J."/>
            <person name="Han X."/>
            <person name="Sun S."/>
            <person name="Hou Z."/>
            <person name="He W."/>
            <person name="Dai G."/>
            <person name="Sun C."/>
            <person name="Schmutz J."/>
            <person name="Leebens-Mack J.H."/>
            <person name="Li F.W."/>
            <person name="Wang L."/>
        </authorList>
    </citation>
    <scope>NUCLEOTIDE SEQUENCE [LARGE SCALE GENOMIC DNA]</scope>
    <source>
        <strain evidence="2">cv. PW_Plant_1</strain>
    </source>
</reference>
<keyword evidence="2" id="KW-1185">Reference proteome</keyword>
<dbReference type="Proteomes" id="UP001162992">
    <property type="component" value="Chromosome 11"/>
</dbReference>
<organism evidence="1 2">
    <name type="scientific">Diphasiastrum complanatum</name>
    <name type="common">Issler's clubmoss</name>
    <name type="synonym">Lycopodium complanatum</name>
    <dbReference type="NCBI Taxonomy" id="34168"/>
    <lineage>
        <taxon>Eukaryota</taxon>
        <taxon>Viridiplantae</taxon>
        <taxon>Streptophyta</taxon>
        <taxon>Embryophyta</taxon>
        <taxon>Tracheophyta</taxon>
        <taxon>Lycopodiopsida</taxon>
        <taxon>Lycopodiales</taxon>
        <taxon>Lycopodiaceae</taxon>
        <taxon>Lycopodioideae</taxon>
        <taxon>Diphasiastrum</taxon>
    </lineage>
</organism>
<sequence length="735" mass="81265">MWTGWPLQKALEPFIEIHSWTSPCPTKLSAAAAGGGGGGAKREEELKLKRPGLYSNERASWICKTVETSQRMYLGNFSQTKEDKGSSSRNRGGDRSSVGRKNFNDLVLNNSNCRRGDAFENVISRNMFINDDTSFDLQRSYGRDARCFGSNVPTYKTHVETHEALGTGVSVNMRHEAYYEELKNWEGKVFEEKDKSSDGFEARRRERLNSLADGSFQGIEVNQPKQDYLTTEGGGCERSAGDGKREKWSSRARKQTIHSDSNYRDTRGNDASDNHRDIRSKEGKIECLSSARVEDKDGTENDNGFRDSQNVSRRRVKEPKIRTQVHLSSGMSKDPHIAILGGGMSGLMCAVTLEERGIRSTIFDTGKHGLGGRLATRHVAVPGGVPLVFDHAAQFFTVSDPQFRKFIDHWISEGVVKQWHGVIGTLRLGHFLKHPQGAKYIATNGMSSLADHIVSQGKLITVKRPCWISSMDARSGRWHLMENGQSQGYYDAVVIAHNGKCANRLLASSGIPLVAKQMKRLELSAVWALLAAFKKPLPLPKHMESTSHLDGAFVEGVDSLSWIANNTTKLSLPFEDNPHCWTFFSTAAYGQKNKVPQESIPNTRVRRVTKEMLHGVEVALGLAEGSLPSPLYSRVQLWGAALPKNTPNVPCIFDPYGRVGVCGDWLLGSSVEAAVLSGMALANHISEFWYTEEASLAEYGIGLDNNFTSIVGHDIGQFPGSLELCSSQVRVPLEV</sequence>